<dbReference type="OrthoDB" id="63399at2"/>
<comment type="cofactor">
    <cofactor evidence="1">
        <name>Zn(2+)</name>
        <dbReference type="ChEBI" id="CHEBI:29105"/>
    </cofactor>
</comment>
<evidence type="ECO:0000313" key="5">
    <source>
        <dbReference type="EMBL" id="SNS63454.1"/>
    </source>
</evidence>
<evidence type="ECO:0000256" key="2">
    <source>
        <dbReference type="ARBA" id="ARBA00022679"/>
    </source>
</evidence>
<dbReference type="Gene3D" id="3.20.20.70">
    <property type="entry name" value="Aldolase class I"/>
    <property type="match status" value="1"/>
</dbReference>
<dbReference type="PANTHER" id="PTHR37418:SF2">
    <property type="entry name" value="3-KETO-5-AMINOHEXANOATE CLEAVAGE ENZYME"/>
    <property type="match status" value="1"/>
</dbReference>
<dbReference type="PANTHER" id="PTHR37418">
    <property type="entry name" value="3-KETO-5-AMINOHEXANOATE CLEAVAGE ENZYME-RELATED"/>
    <property type="match status" value="1"/>
</dbReference>
<dbReference type="EMBL" id="FZOJ01000015">
    <property type="protein sequence ID" value="SNS63454.1"/>
    <property type="molecule type" value="Genomic_DNA"/>
</dbReference>
<dbReference type="Proteomes" id="UP000198304">
    <property type="component" value="Unassembled WGS sequence"/>
</dbReference>
<keyword evidence="2" id="KW-0808">Transferase</keyword>
<dbReference type="GO" id="GO:0043720">
    <property type="term" value="F:3-keto-5-aminohexanoate cleavage activity"/>
    <property type="evidence" value="ECO:0007669"/>
    <property type="project" value="InterPro"/>
</dbReference>
<proteinExistence type="predicted"/>
<dbReference type="AlphaFoldDB" id="A0A239G5Y0"/>
<organism evidence="5 6">
    <name type="scientific">Anaerovirgula multivorans</name>
    <dbReference type="NCBI Taxonomy" id="312168"/>
    <lineage>
        <taxon>Bacteria</taxon>
        <taxon>Bacillati</taxon>
        <taxon>Bacillota</taxon>
        <taxon>Clostridia</taxon>
        <taxon>Peptostreptococcales</taxon>
        <taxon>Natronincolaceae</taxon>
        <taxon>Anaerovirgula</taxon>
    </lineage>
</organism>
<dbReference type="Pfam" id="PF05853">
    <property type="entry name" value="BKACE"/>
    <property type="match status" value="1"/>
</dbReference>
<sequence>MEKLIITAALTGAEVTRETQPNLPITPDEIAEAAYQCYLAGASIVHIHARDQEGNPTQSYEVYKEIKEKIEAKCNIIFQPSTGGAVWHGPEERLQPVELKPEMATLSCGTCNFGSDVFMNSEEYMEKFASRMKELGVKPEMEIFERGMIENAKKLVKKGLAEAPLHFDFVLGVPGACPATPEDLLHMVNAVPEASTWTVAGIGRHELPLATMAILLGGHVRVGFEDNVYYSKGQLAKSNAELVERIVRIAKELDREIATPDETRKILDIVRG</sequence>
<dbReference type="GO" id="GO:0046872">
    <property type="term" value="F:metal ion binding"/>
    <property type="evidence" value="ECO:0007669"/>
    <property type="project" value="UniProtKB-KW"/>
</dbReference>
<dbReference type="InterPro" id="IPR008567">
    <property type="entry name" value="BKACE"/>
</dbReference>
<evidence type="ECO:0000256" key="1">
    <source>
        <dbReference type="ARBA" id="ARBA00001947"/>
    </source>
</evidence>
<evidence type="ECO:0000256" key="3">
    <source>
        <dbReference type="ARBA" id="ARBA00022723"/>
    </source>
</evidence>
<protein>
    <submittedName>
        <fullName evidence="5">3-keto-5-aminohexanoate cleavage enzyme</fullName>
    </submittedName>
</protein>
<evidence type="ECO:0000256" key="4">
    <source>
        <dbReference type="ARBA" id="ARBA00022833"/>
    </source>
</evidence>
<reference evidence="5 6" key="1">
    <citation type="submission" date="2017-06" db="EMBL/GenBank/DDBJ databases">
        <authorList>
            <person name="Kim H.J."/>
            <person name="Triplett B.A."/>
        </authorList>
    </citation>
    <scope>NUCLEOTIDE SEQUENCE [LARGE SCALE GENOMIC DNA]</scope>
    <source>
        <strain evidence="5 6">SCA</strain>
    </source>
</reference>
<gene>
    <name evidence="5" type="ORF">SAMN05446037_101538</name>
</gene>
<dbReference type="RefSeq" id="WP_089283687.1">
    <property type="nucleotide sequence ID" value="NZ_FZOJ01000015.1"/>
</dbReference>
<keyword evidence="3" id="KW-0479">Metal-binding</keyword>
<name>A0A239G5Y0_9FIRM</name>
<dbReference type="InterPro" id="IPR013785">
    <property type="entry name" value="Aldolase_TIM"/>
</dbReference>
<accession>A0A239G5Y0</accession>
<keyword evidence="4" id="KW-0862">Zinc</keyword>
<evidence type="ECO:0000313" key="6">
    <source>
        <dbReference type="Proteomes" id="UP000198304"/>
    </source>
</evidence>
<keyword evidence="6" id="KW-1185">Reference proteome</keyword>